<dbReference type="Gramene" id="rna-AYBTSS11_LOCUS17305">
    <property type="protein sequence ID" value="CAJ1957635.1"/>
    <property type="gene ID" value="gene-AYBTSS11_LOCUS17305"/>
</dbReference>
<keyword evidence="2" id="KW-1185">Reference proteome</keyword>
<reference evidence="1" key="1">
    <citation type="submission" date="2023-10" db="EMBL/GenBank/DDBJ databases">
        <authorList>
            <person name="Domelevo Entfellner J.-B."/>
        </authorList>
    </citation>
    <scope>NUCLEOTIDE SEQUENCE</scope>
</reference>
<name>A0AA86VQY7_9FABA</name>
<dbReference type="AlphaFoldDB" id="A0AA86VQY7"/>
<dbReference type="EMBL" id="OY731402">
    <property type="protein sequence ID" value="CAJ1957635.1"/>
    <property type="molecule type" value="Genomic_DNA"/>
</dbReference>
<evidence type="ECO:0000313" key="1">
    <source>
        <dbReference type="EMBL" id="CAJ1957635.1"/>
    </source>
</evidence>
<gene>
    <name evidence="1" type="ORF">AYBTSS11_LOCUS17305</name>
</gene>
<proteinExistence type="predicted"/>
<dbReference type="Proteomes" id="UP001189624">
    <property type="component" value="Chromosome 5"/>
</dbReference>
<protein>
    <submittedName>
        <fullName evidence="1">Uncharacterized protein</fullName>
    </submittedName>
</protein>
<organism evidence="1 2">
    <name type="scientific">Sphenostylis stenocarpa</name>
    <dbReference type="NCBI Taxonomy" id="92480"/>
    <lineage>
        <taxon>Eukaryota</taxon>
        <taxon>Viridiplantae</taxon>
        <taxon>Streptophyta</taxon>
        <taxon>Embryophyta</taxon>
        <taxon>Tracheophyta</taxon>
        <taxon>Spermatophyta</taxon>
        <taxon>Magnoliopsida</taxon>
        <taxon>eudicotyledons</taxon>
        <taxon>Gunneridae</taxon>
        <taxon>Pentapetalae</taxon>
        <taxon>rosids</taxon>
        <taxon>fabids</taxon>
        <taxon>Fabales</taxon>
        <taxon>Fabaceae</taxon>
        <taxon>Papilionoideae</taxon>
        <taxon>50 kb inversion clade</taxon>
        <taxon>NPAAA clade</taxon>
        <taxon>indigoferoid/millettioid clade</taxon>
        <taxon>Phaseoleae</taxon>
        <taxon>Sphenostylis</taxon>
    </lineage>
</organism>
<evidence type="ECO:0000313" key="2">
    <source>
        <dbReference type="Proteomes" id="UP001189624"/>
    </source>
</evidence>
<accession>A0AA86VQY7</accession>
<sequence length="87" mass="9805">MWWLRQGMVAPVKGVALQVRVQSGVARMIGWLGSRRLGEGVRNAEMASRRVREKGMGLSKGIWKGDLVLSEGEKDREGRRVKLTKEE</sequence>